<gene>
    <name evidence="1" type="ORF">UFOPK1827_01693</name>
</gene>
<organism evidence="1">
    <name type="scientific">freshwater metagenome</name>
    <dbReference type="NCBI Taxonomy" id="449393"/>
    <lineage>
        <taxon>unclassified sequences</taxon>
        <taxon>metagenomes</taxon>
        <taxon>ecological metagenomes</taxon>
    </lineage>
</organism>
<proteinExistence type="predicted"/>
<dbReference type="AlphaFoldDB" id="A0A6J6HSV0"/>
<protein>
    <submittedName>
        <fullName evidence="1">Unannotated protein</fullName>
    </submittedName>
</protein>
<sequence length="152" mass="16854">MRCRVVAQYLCAGFARGRNVAEFAVVPAIGNAHLGGDDVVEEGHQWLHDEVECTSNEHGAMTGGLVFAHSTNRFGERLRKNETAEHLCRILFDLLQRGTVVTAVEEAKEVGAVFAVERKQRWALGDHFPDEAKALISRHASSCKERVTRNDV</sequence>
<dbReference type="EMBL" id="CAEZUO010000109">
    <property type="protein sequence ID" value="CAB4617131.1"/>
    <property type="molecule type" value="Genomic_DNA"/>
</dbReference>
<reference evidence="1" key="1">
    <citation type="submission" date="2020-05" db="EMBL/GenBank/DDBJ databases">
        <authorList>
            <person name="Chiriac C."/>
            <person name="Salcher M."/>
            <person name="Ghai R."/>
            <person name="Kavagutti S V."/>
        </authorList>
    </citation>
    <scope>NUCLEOTIDE SEQUENCE</scope>
</reference>
<accession>A0A6J6HSV0</accession>
<evidence type="ECO:0000313" key="1">
    <source>
        <dbReference type="EMBL" id="CAB4617131.1"/>
    </source>
</evidence>
<name>A0A6J6HSV0_9ZZZZ</name>